<evidence type="ECO:0000256" key="2">
    <source>
        <dbReference type="ARBA" id="ARBA00023043"/>
    </source>
</evidence>
<keyword evidence="5" id="KW-1185">Reference proteome</keyword>
<organism evidence="4 5">
    <name type="scientific">Planoprotostelium fungivorum</name>
    <dbReference type="NCBI Taxonomy" id="1890364"/>
    <lineage>
        <taxon>Eukaryota</taxon>
        <taxon>Amoebozoa</taxon>
        <taxon>Evosea</taxon>
        <taxon>Variosea</taxon>
        <taxon>Cavosteliida</taxon>
        <taxon>Cavosteliaceae</taxon>
        <taxon>Planoprotostelium</taxon>
    </lineage>
</organism>
<dbReference type="Gene3D" id="1.25.40.20">
    <property type="entry name" value="Ankyrin repeat-containing domain"/>
    <property type="match status" value="3"/>
</dbReference>
<proteinExistence type="predicted"/>
<dbReference type="InterPro" id="IPR036770">
    <property type="entry name" value="Ankyrin_rpt-contain_sf"/>
</dbReference>
<evidence type="ECO:0000313" key="4">
    <source>
        <dbReference type="EMBL" id="PRP84058.1"/>
    </source>
</evidence>
<dbReference type="PANTHER" id="PTHR24198:SF165">
    <property type="entry name" value="ANKYRIN REPEAT-CONTAINING PROTEIN-RELATED"/>
    <property type="match status" value="1"/>
</dbReference>
<keyword evidence="1" id="KW-0677">Repeat</keyword>
<evidence type="ECO:0000256" key="1">
    <source>
        <dbReference type="ARBA" id="ARBA00022737"/>
    </source>
</evidence>
<dbReference type="EMBL" id="MDYQ01000070">
    <property type="protein sequence ID" value="PRP84058.1"/>
    <property type="molecule type" value="Genomic_DNA"/>
</dbReference>
<comment type="caution">
    <text evidence="4">The sequence shown here is derived from an EMBL/GenBank/DDBJ whole genome shotgun (WGS) entry which is preliminary data.</text>
</comment>
<dbReference type="InterPro" id="IPR006461">
    <property type="entry name" value="PLAC_motif_containing"/>
</dbReference>
<dbReference type="PROSITE" id="PS50297">
    <property type="entry name" value="ANK_REP_REGION"/>
    <property type="match status" value="1"/>
</dbReference>
<dbReference type="AlphaFoldDB" id="A0A2P6NJC3"/>
<dbReference type="PANTHER" id="PTHR24198">
    <property type="entry name" value="ANKYRIN REPEAT AND PROTEIN KINASE DOMAIN-CONTAINING PROTEIN"/>
    <property type="match status" value="1"/>
</dbReference>
<keyword evidence="2 3" id="KW-0040">ANK repeat</keyword>
<dbReference type="SUPFAM" id="SSF48403">
    <property type="entry name" value="Ankyrin repeat"/>
    <property type="match status" value="1"/>
</dbReference>
<dbReference type="Pfam" id="PF04749">
    <property type="entry name" value="PLAC8"/>
    <property type="match status" value="1"/>
</dbReference>
<dbReference type="OrthoDB" id="10071877at2759"/>
<dbReference type="PROSITE" id="PS50088">
    <property type="entry name" value="ANK_REPEAT"/>
    <property type="match status" value="2"/>
</dbReference>
<dbReference type="STRING" id="1890364.A0A2P6NJC3"/>
<sequence>MVCALKRKHSQPNPHYIATNCLAIRTMDELPNETLTSILTSYVCLPIYWCSARSVCRRWKVISDEVFDFSQFKALEKCSIKNSTAAIKLFLSLKQKSQLSLDEALSLASQFGSLGVIKILLEDGRANPTYNHCCCLRLACANGHVEVVRLLIQLPSVDVSAGNNYAIHCAASVGNVEITKLLLDSGGVIPSANDNSALRMAAWYGHSEVLQLLLQHGGVDPAAKDNSPIRDASERGHDKVVAILLEDPRVDPTSRGQCALRMACACNRVKVVELLLKDERMKPEAENNAALRIAAEAGSTEIVDLLLKMDKVDPSDVNNQAIYAAVHHNRLDTLKRLLEDPRVDPTEGQHRALREAIRKGQTEVENLLRADHRSREHNSIDHNSIATRDMADFTTGLFGCFEDISSCLLTCFCLPITHAKNEALLAERECGISDLCCAFLATPTNIYFNRRHIRSKHSMDKGQECSDCCVAVFCAPCATCQHHRELQGNVEALLQLVSVPTITMR</sequence>
<reference evidence="4 5" key="1">
    <citation type="journal article" date="2018" name="Genome Biol. Evol.">
        <title>Multiple Roots of Fruiting Body Formation in Amoebozoa.</title>
        <authorList>
            <person name="Hillmann F."/>
            <person name="Forbes G."/>
            <person name="Novohradska S."/>
            <person name="Ferling I."/>
            <person name="Riege K."/>
            <person name="Groth M."/>
            <person name="Westermann M."/>
            <person name="Marz M."/>
            <person name="Spaller T."/>
            <person name="Winckler T."/>
            <person name="Schaap P."/>
            <person name="Glockner G."/>
        </authorList>
    </citation>
    <scope>NUCLEOTIDE SEQUENCE [LARGE SCALE GENOMIC DNA]</scope>
    <source>
        <strain evidence="4 5">Jena</strain>
    </source>
</reference>
<feature type="repeat" description="ANK" evidence="3">
    <location>
        <begin position="162"/>
        <end position="194"/>
    </location>
</feature>
<dbReference type="InParanoid" id="A0A2P6NJC3"/>
<feature type="repeat" description="ANK" evidence="3">
    <location>
        <begin position="193"/>
        <end position="217"/>
    </location>
</feature>
<dbReference type="InterPro" id="IPR002110">
    <property type="entry name" value="Ankyrin_rpt"/>
</dbReference>
<gene>
    <name evidence="4" type="ORF">PROFUN_08520</name>
</gene>
<protein>
    <submittedName>
        <fullName evidence="4">Putative ankyrin repeat protein</fullName>
    </submittedName>
</protein>
<dbReference type="NCBIfam" id="TIGR01571">
    <property type="entry name" value="A_thal_Cys_rich"/>
    <property type="match status" value="1"/>
</dbReference>
<accession>A0A2P6NJC3</accession>
<name>A0A2P6NJC3_9EUKA</name>
<evidence type="ECO:0000256" key="3">
    <source>
        <dbReference type="PROSITE-ProRule" id="PRU00023"/>
    </source>
</evidence>
<dbReference type="SMART" id="SM00248">
    <property type="entry name" value="ANK"/>
    <property type="match status" value="8"/>
</dbReference>
<dbReference type="Pfam" id="PF12796">
    <property type="entry name" value="Ank_2"/>
    <property type="match status" value="2"/>
</dbReference>
<dbReference type="Proteomes" id="UP000241769">
    <property type="component" value="Unassembled WGS sequence"/>
</dbReference>
<evidence type="ECO:0000313" key="5">
    <source>
        <dbReference type="Proteomes" id="UP000241769"/>
    </source>
</evidence>